<keyword evidence="3" id="KW-1185">Reference proteome</keyword>
<evidence type="ECO:0008006" key="4">
    <source>
        <dbReference type="Google" id="ProtNLM"/>
    </source>
</evidence>
<dbReference type="EMBL" id="BMYZ01000001">
    <property type="protein sequence ID" value="GGY73557.1"/>
    <property type="molecule type" value="Genomic_DNA"/>
</dbReference>
<dbReference type="InterPro" id="IPR012434">
    <property type="entry name" value="DUF1631"/>
</dbReference>
<proteinExistence type="predicted"/>
<dbReference type="Proteomes" id="UP000619761">
    <property type="component" value="Unassembled WGS sequence"/>
</dbReference>
<evidence type="ECO:0000256" key="1">
    <source>
        <dbReference type="SAM" id="MobiDB-lite"/>
    </source>
</evidence>
<gene>
    <name evidence="2" type="ORF">GCM10011613_18410</name>
</gene>
<feature type="region of interest" description="Disordered" evidence="1">
    <location>
        <begin position="246"/>
        <end position="281"/>
    </location>
</feature>
<dbReference type="Pfam" id="PF07793">
    <property type="entry name" value="DUF1631"/>
    <property type="match status" value="1"/>
</dbReference>
<organism evidence="2 3">
    <name type="scientific">Cellvibrio zantedeschiae</name>
    <dbReference type="NCBI Taxonomy" id="1237077"/>
    <lineage>
        <taxon>Bacteria</taxon>
        <taxon>Pseudomonadati</taxon>
        <taxon>Pseudomonadota</taxon>
        <taxon>Gammaproteobacteria</taxon>
        <taxon>Cellvibrionales</taxon>
        <taxon>Cellvibrionaceae</taxon>
        <taxon>Cellvibrio</taxon>
    </lineage>
</organism>
<sequence>MDKNAGKFMQNLGSFGADANKRSSPSLAPMSEQIVIQHLKHCRDLTRGFAYRVFPNFWRHWCKEILEHAEQAKSNKEQLALFEVQNLIAAVQQPAEQEFCQHLGNGFVKFKNKTLNTLTGEERFTGDMLSLVEHSDLEETIAITSITHRAEGFYAEQLWSLQQRLALLNDGEKLDERSNPASPVQFCEALRKVLASLDMDAKTKIIGYKIFDQEVIGQLEGLYDEINQYLIHQNLLPNLRFVPSSDGASSTRSASEDQVADDPLDINPLGELPGQSSVDPMHRRASDRLLSGTLNPSDVQYQSSLLNAIKLLQAHITHQGHGGQQTVQQAPVAATGFAPRPAGEYSAVADSSYNQHPQHISAQNLRVYSTDQLVGVLDGLQTTTLVTTQQVFDNVSAGVPTLAPQRVQEVSQLMMQQIARENENGAVEASDMQTIDLVGMLFEYMLSDEHLPDSVKALLSYLHTPFLKIAFIDKDFFEQPEHPARVLLNSLAEAGVRWVSNDGSDQFEIFNKIKVTVFRLLEDFKNDVRLFAELLIEFNAYTHNVARRQELMERRALEKAQGEEKLREAKVQVNNAVRSRTDGRDMPSAILLLLLQPWSDYLSFVLLRYGENSDSWQRAVSVVDDLLWSLEPKTLQADKVKQMEKQDSLIAALEHGFETIGYEQAKGRKLIDAVVALQRLALQSKKAESAPAPMRTKLESMAAEKAGQTTELLQPQTADETKIVDSLKMIEFGTWFEFDGGKRLKVAWFNQKTNHYMLVDQQGRKVSLIAGLQLAREMISGKARVIAGSTKPFFERALENIYQTLNERAGNLTAEVTRIGE</sequence>
<accession>A0ABQ3B500</accession>
<protein>
    <recommendedName>
        <fullName evidence="4">DUF1631 domain-containing protein</fullName>
    </recommendedName>
</protein>
<name>A0ABQ3B500_9GAMM</name>
<reference evidence="3" key="1">
    <citation type="journal article" date="2019" name="Int. J. Syst. Evol. Microbiol.">
        <title>The Global Catalogue of Microorganisms (GCM) 10K type strain sequencing project: providing services to taxonomists for standard genome sequencing and annotation.</title>
        <authorList>
            <consortium name="The Broad Institute Genomics Platform"/>
            <consortium name="The Broad Institute Genome Sequencing Center for Infectious Disease"/>
            <person name="Wu L."/>
            <person name="Ma J."/>
        </authorList>
    </citation>
    <scope>NUCLEOTIDE SEQUENCE [LARGE SCALE GENOMIC DNA]</scope>
    <source>
        <strain evidence="3">KCTC 32239</strain>
    </source>
</reference>
<evidence type="ECO:0000313" key="3">
    <source>
        <dbReference type="Proteomes" id="UP000619761"/>
    </source>
</evidence>
<evidence type="ECO:0000313" key="2">
    <source>
        <dbReference type="EMBL" id="GGY73557.1"/>
    </source>
</evidence>
<comment type="caution">
    <text evidence="2">The sequence shown here is derived from an EMBL/GenBank/DDBJ whole genome shotgun (WGS) entry which is preliminary data.</text>
</comment>